<dbReference type="Proteomes" id="UP001271274">
    <property type="component" value="Unassembled WGS sequence"/>
</dbReference>
<gene>
    <name evidence="1" type="ORF">PV662_47815</name>
</gene>
<protein>
    <submittedName>
        <fullName evidence="1">Uncharacterized protein</fullName>
    </submittedName>
</protein>
<reference evidence="1 2" key="1">
    <citation type="journal article" date="2023" name="Microb. Genom.">
        <title>Mesoterricola silvestris gen. nov., sp. nov., Mesoterricola sediminis sp. nov., Geothrix oryzae sp. nov., Geothrix edaphica sp. nov., Geothrix rubra sp. nov., and Geothrix limicola sp. nov., six novel members of Acidobacteriota isolated from soils.</title>
        <authorList>
            <person name="Weisberg A.J."/>
            <person name="Pearce E."/>
            <person name="Kramer C.G."/>
            <person name="Chang J.H."/>
            <person name="Clarke C.R."/>
        </authorList>
    </citation>
    <scope>NUCLEOTIDE SEQUENCE [LARGE SCALE GENOMIC DNA]</scope>
    <source>
        <strain evidence="1 2">ID09-01A</strain>
    </source>
</reference>
<keyword evidence="2" id="KW-1185">Reference proteome</keyword>
<dbReference type="EMBL" id="JARAYU010000045">
    <property type="protein sequence ID" value="MDX3707249.1"/>
    <property type="molecule type" value="Genomic_DNA"/>
</dbReference>
<dbReference type="RefSeq" id="WP_319063973.1">
    <property type="nucleotide sequence ID" value="NZ_JARAUT010000011.1"/>
</dbReference>
<evidence type="ECO:0000313" key="1">
    <source>
        <dbReference type="EMBL" id="MDX3707249.1"/>
    </source>
</evidence>
<comment type="caution">
    <text evidence="1">The sequence shown here is derived from an EMBL/GenBank/DDBJ whole genome shotgun (WGS) entry which is preliminary data.</text>
</comment>
<evidence type="ECO:0000313" key="2">
    <source>
        <dbReference type="Proteomes" id="UP001271274"/>
    </source>
</evidence>
<sequence>MNNAPQPTPADELRTAADKIRKLVAAIPNEDWGDRPWHAEECSDTELDSCPCIVAQGERREFDQPQDPPIQYVADAEDPDFAAYIAAMGPPVARSLAAVFDAWARIGDLDPDLLHRVGGPETLAVARAITAA</sequence>
<organism evidence="1 2">
    <name type="scientific">Streptomyces europaeiscabiei</name>
    <dbReference type="NCBI Taxonomy" id="146819"/>
    <lineage>
        <taxon>Bacteria</taxon>
        <taxon>Bacillati</taxon>
        <taxon>Actinomycetota</taxon>
        <taxon>Actinomycetes</taxon>
        <taxon>Kitasatosporales</taxon>
        <taxon>Streptomycetaceae</taxon>
        <taxon>Streptomyces</taxon>
    </lineage>
</organism>
<name>A0ABU4NYA9_9ACTN</name>
<proteinExistence type="predicted"/>
<accession>A0ABU4NYA9</accession>